<reference evidence="1 2" key="1">
    <citation type="submission" date="2019-07" db="EMBL/GenBank/DDBJ databases">
        <title>Lentzea xizangensis sp. nov., isolated from Qinghai-Tibetan Plateau Soils.</title>
        <authorList>
            <person name="Huang J."/>
        </authorList>
    </citation>
    <scope>NUCLEOTIDE SEQUENCE [LARGE SCALE GENOMIC DNA]</scope>
    <source>
        <strain evidence="1 2">FXJ1.1311</strain>
    </source>
</reference>
<dbReference type="EMBL" id="VOBR01000006">
    <property type="protein sequence ID" value="TWP52232.1"/>
    <property type="molecule type" value="Genomic_DNA"/>
</dbReference>
<evidence type="ECO:0000313" key="1">
    <source>
        <dbReference type="EMBL" id="TWP52232.1"/>
    </source>
</evidence>
<name>A0A563EXE6_9PSEU</name>
<dbReference type="AlphaFoldDB" id="A0A563EXE6"/>
<protein>
    <submittedName>
        <fullName evidence="1">Uncharacterized protein</fullName>
    </submittedName>
</protein>
<accession>A0A563EXE6</accession>
<organism evidence="1 2">
    <name type="scientific">Lentzea tibetensis</name>
    <dbReference type="NCBI Taxonomy" id="2591470"/>
    <lineage>
        <taxon>Bacteria</taxon>
        <taxon>Bacillati</taxon>
        <taxon>Actinomycetota</taxon>
        <taxon>Actinomycetes</taxon>
        <taxon>Pseudonocardiales</taxon>
        <taxon>Pseudonocardiaceae</taxon>
        <taxon>Lentzea</taxon>
    </lineage>
</organism>
<dbReference type="Proteomes" id="UP000316639">
    <property type="component" value="Unassembled WGS sequence"/>
</dbReference>
<keyword evidence="2" id="KW-1185">Reference proteome</keyword>
<dbReference type="OrthoDB" id="3647874at2"/>
<dbReference type="RefSeq" id="WP_146351028.1">
    <property type="nucleotide sequence ID" value="NZ_VOBR01000006.1"/>
</dbReference>
<sequence>MIASSYEGLGRGIASFWRDRRPHGRRRALDLRTEFGLGEIQRHYGKFEGDVSDGSTFLMAVEYTDADCPTVRTLMAPQQPLRFSQKKWLPGLLCQ</sequence>
<evidence type="ECO:0000313" key="2">
    <source>
        <dbReference type="Proteomes" id="UP000316639"/>
    </source>
</evidence>
<proteinExistence type="predicted"/>
<comment type="caution">
    <text evidence="1">The sequence shown here is derived from an EMBL/GenBank/DDBJ whole genome shotgun (WGS) entry which is preliminary data.</text>
</comment>
<gene>
    <name evidence="1" type="ORF">FKR81_11720</name>
</gene>